<evidence type="ECO:0000313" key="8">
    <source>
        <dbReference type="EMBL" id="QNM15544.1"/>
    </source>
</evidence>
<dbReference type="GO" id="GO:0015109">
    <property type="term" value="F:chromate transmembrane transporter activity"/>
    <property type="evidence" value="ECO:0007669"/>
    <property type="project" value="InterPro"/>
</dbReference>
<comment type="subcellular location">
    <subcellularLocation>
        <location evidence="1">Cell membrane</location>
        <topology evidence="1">Multi-pass membrane protein</topology>
    </subcellularLocation>
</comment>
<dbReference type="KEGG" id="fho:H9Q81_01510"/>
<organism evidence="8 9">
    <name type="scientific">Fusobacterium hominis</name>
    <dbReference type="NCBI Taxonomy" id="2764326"/>
    <lineage>
        <taxon>Bacteria</taxon>
        <taxon>Fusobacteriati</taxon>
        <taxon>Fusobacteriota</taxon>
        <taxon>Fusobacteriia</taxon>
        <taxon>Fusobacteriales</taxon>
        <taxon>Fusobacteriaceae</taxon>
        <taxon>Fusobacterium</taxon>
    </lineage>
</organism>
<name>A0A7G9GXL2_9FUSO</name>
<keyword evidence="9" id="KW-1185">Reference proteome</keyword>
<evidence type="ECO:0000313" key="9">
    <source>
        <dbReference type="Proteomes" id="UP000515913"/>
    </source>
</evidence>
<evidence type="ECO:0000256" key="6">
    <source>
        <dbReference type="ARBA" id="ARBA00023136"/>
    </source>
</evidence>
<proteinExistence type="inferred from homology"/>
<keyword evidence="4 7" id="KW-0812">Transmembrane</keyword>
<dbReference type="AlphaFoldDB" id="A0A7G9GXL2"/>
<keyword evidence="5 7" id="KW-1133">Transmembrane helix</keyword>
<reference evidence="8 9" key="1">
    <citation type="submission" date="2020-08" db="EMBL/GenBank/DDBJ databases">
        <authorList>
            <person name="Liu C."/>
            <person name="Sun Q."/>
        </authorList>
    </citation>
    <scope>NUCLEOTIDE SEQUENCE [LARGE SCALE GENOMIC DNA]</scope>
    <source>
        <strain evidence="8 9">NSJ-57</strain>
    </source>
</reference>
<dbReference type="Pfam" id="PF02417">
    <property type="entry name" value="Chromate_transp"/>
    <property type="match status" value="1"/>
</dbReference>
<dbReference type="GO" id="GO:0005886">
    <property type="term" value="C:plasma membrane"/>
    <property type="evidence" value="ECO:0007669"/>
    <property type="project" value="UniProtKB-SubCell"/>
</dbReference>
<feature type="transmembrane region" description="Helical" evidence="7">
    <location>
        <begin position="12"/>
        <end position="30"/>
    </location>
</feature>
<evidence type="ECO:0000256" key="3">
    <source>
        <dbReference type="ARBA" id="ARBA00022475"/>
    </source>
</evidence>
<dbReference type="RefSeq" id="WP_101473409.1">
    <property type="nucleotide sequence ID" value="NZ_CP060637.1"/>
</dbReference>
<evidence type="ECO:0000256" key="5">
    <source>
        <dbReference type="ARBA" id="ARBA00022989"/>
    </source>
</evidence>
<protein>
    <submittedName>
        <fullName evidence="8">Chromate transporter</fullName>
    </submittedName>
</protein>
<keyword evidence="6 7" id="KW-0472">Membrane</keyword>
<feature type="transmembrane region" description="Helical" evidence="7">
    <location>
        <begin position="118"/>
        <end position="138"/>
    </location>
</feature>
<dbReference type="Proteomes" id="UP000515913">
    <property type="component" value="Chromosome"/>
</dbReference>
<gene>
    <name evidence="8" type="ORF">H9Q81_01510</name>
</gene>
<evidence type="ECO:0000256" key="4">
    <source>
        <dbReference type="ARBA" id="ARBA00022692"/>
    </source>
</evidence>
<feature type="transmembrane region" description="Helical" evidence="7">
    <location>
        <begin position="73"/>
        <end position="97"/>
    </location>
</feature>
<dbReference type="InterPro" id="IPR052518">
    <property type="entry name" value="CHR_Transporter"/>
</dbReference>
<dbReference type="PANTHER" id="PTHR43663:SF1">
    <property type="entry name" value="CHROMATE TRANSPORTER"/>
    <property type="match status" value="1"/>
</dbReference>
<keyword evidence="3" id="KW-1003">Cell membrane</keyword>
<sequence length="188" mass="20524">MMLLYLELYWSFFKIGLFSIGGGYASLPLIEKEIVEYHQWINMSTFTDIITISQMTPGPIAINSSTFVGIQVAGIPGAIIATLGCVTPSVIIVLFLAKIYVKYKNLEIMSNILYGLRPAVVSLIGAAGISIIFLAFFGDKHLNINSLHINYVSLVLFGISMFVLGKFKLNPVYIMVGCGVAGAIIYNV</sequence>
<feature type="transmembrane region" description="Helical" evidence="7">
    <location>
        <begin position="171"/>
        <end position="187"/>
    </location>
</feature>
<accession>A0A7G9GXL2</accession>
<dbReference type="EMBL" id="CP060637">
    <property type="protein sequence ID" value="QNM15544.1"/>
    <property type="molecule type" value="Genomic_DNA"/>
</dbReference>
<evidence type="ECO:0000256" key="1">
    <source>
        <dbReference type="ARBA" id="ARBA00004651"/>
    </source>
</evidence>
<dbReference type="InterPro" id="IPR003370">
    <property type="entry name" value="Chromate_transpt"/>
</dbReference>
<evidence type="ECO:0000256" key="7">
    <source>
        <dbReference type="SAM" id="Phobius"/>
    </source>
</evidence>
<comment type="similarity">
    <text evidence="2">Belongs to the chromate ion transporter (CHR) (TC 2.A.51) family.</text>
</comment>
<dbReference type="PANTHER" id="PTHR43663">
    <property type="entry name" value="CHROMATE TRANSPORT PROTEIN-RELATED"/>
    <property type="match status" value="1"/>
</dbReference>
<feature type="transmembrane region" description="Helical" evidence="7">
    <location>
        <begin position="144"/>
        <end position="164"/>
    </location>
</feature>
<evidence type="ECO:0000256" key="2">
    <source>
        <dbReference type="ARBA" id="ARBA00005262"/>
    </source>
</evidence>